<dbReference type="OrthoDB" id="6021263at2759"/>
<accession>A0A167UTP8</accession>
<evidence type="ECO:0000313" key="2">
    <source>
        <dbReference type="EMBL" id="KZP04290.1"/>
    </source>
</evidence>
<dbReference type="PANTHER" id="PTHR28266">
    <property type="entry name" value="54S RIBOSOMAL PROTEIN L20, MITOCHONDRIAL"/>
    <property type="match status" value="1"/>
</dbReference>
<dbReference type="GO" id="GO:0005762">
    <property type="term" value="C:mitochondrial large ribosomal subunit"/>
    <property type="evidence" value="ECO:0007669"/>
    <property type="project" value="TreeGrafter"/>
</dbReference>
<dbReference type="AlphaFoldDB" id="A0A167UTP8"/>
<evidence type="ECO:0000313" key="3">
    <source>
        <dbReference type="Proteomes" id="UP000076532"/>
    </source>
</evidence>
<keyword evidence="3" id="KW-1185">Reference proteome</keyword>
<dbReference type="PANTHER" id="PTHR28266:SF1">
    <property type="entry name" value="LARGE RIBOSOMAL SUBUNIT PROTEIN ML58"/>
    <property type="match status" value="1"/>
</dbReference>
<evidence type="ECO:0008006" key="4">
    <source>
        <dbReference type="Google" id="ProtNLM"/>
    </source>
</evidence>
<dbReference type="GO" id="GO:0003735">
    <property type="term" value="F:structural constituent of ribosome"/>
    <property type="evidence" value="ECO:0007669"/>
    <property type="project" value="TreeGrafter"/>
</dbReference>
<dbReference type="EMBL" id="KV417939">
    <property type="protein sequence ID" value="KZP04290.1"/>
    <property type="molecule type" value="Genomic_DNA"/>
</dbReference>
<dbReference type="InterPro" id="IPR024388">
    <property type="entry name" value="Ribosomal_mL58"/>
</dbReference>
<gene>
    <name evidence="2" type="ORF">FIBSPDRAFT_1054787</name>
</gene>
<reference evidence="2 3" key="1">
    <citation type="journal article" date="2016" name="Mol. Biol. Evol.">
        <title>Comparative Genomics of Early-Diverging Mushroom-Forming Fungi Provides Insights into the Origins of Lignocellulose Decay Capabilities.</title>
        <authorList>
            <person name="Nagy L.G."/>
            <person name="Riley R."/>
            <person name="Tritt A."/>
            <person name="Adam C."/>
            <person name="Daum C."/>
            <person name="Floudas D."/>
            <person name="Sun H."/>
            <person name="Yadav J.S."/>
            <person name="Pangilinan J."/>
            <person name="Larsson K.H."/>
            <person name="Matsuura K."/>
            <person name="Barry K."/>
            <person name="Labutti K."/>
            <person name="Kuo R."/>
            <person name="Ohm R.A."/>
            <person name="Bhattacharya S.S."/>
            <person name="Shirouzu T."/>
            <person name="Yoshinaga Y."/>
            <person name="Martin F.M."/>
            <person name="Grigoriev I.V."/>
            <person name="Hibbett D.S."/>
        </authorList>
    </citation>
    <scope>NUCLEOTIDE SEQUENCE [LARGE SCALE GENOMIC DNA]</scope>
    <source>
        <strain evidence="2 3">CBS 109695</strain>
    </source>
</reference>
<dbReference type="STRING" id="436010.A0A167UTP8"/>
<organism evidence="2 3">
    <name type="scientific">Athelia psychrophila</name>
    <dbReference type="NCBI Taxonomy" id="1759441"/>
    <lineage>
        <taxon>Eukaryota</taxon>
        <taxon>Fungi</taxon>
        <taxon>Dikarya</taxon>
        <taxon>Basidiomycota</taxon>
        <taxon>Agaricomycotina</taxon>
        <taxon>Agaricomycetes</taxon>
        <taxon>Agaricomycetidae</taxon>
        <taxon>Atheliales</taxon>
        <taxon>Atheliaceae</taxon>
        <taxon>Athelia</taxon>
    </lineage>
</organism>
<feature type="compositionally biased region" description="Polar residues" evidence="1">
    <location>
        <begin position="17"/>
        <end position="32"/>
    </location>
</feature>
<proteinExistence type="predicted"/>
<sequence length="197" mass="22162">MSSAASSFRLLAKRSYATRSGSSSRKNTSNMPRTKIAQKPPTRPTDPLIEATTTKSLDDGELTFIHRAPPTAPTPHSTTMAPSSPLLRPPTVAKGPVRLPPLLRPSEYVAPPPRMSDEQLVELQRLRALDPEKWTRSRLAEKFNCTSHFVALKAAMQPSQRKRANREFDAKIEAVKEQWGHRKTLIREIAAKRKTFW</sequence>
<dbReference type="Pfam" id="PF12824">
    <property type="entry name" value="MRP-L20"/>
    <property type="match status" value="1"/>
</dbReference>
<name>A0A167UTP8_9AGAM</name>
<feature type="compositionally biased region" description="Low complexity" evidence="1">
    <location>
        <begin position="74"/>
        <end position="85"/>
    </location>
</feature>
<evidence type="ECO:0000256" key="1">
    <source>
        <dbReference type="SAM" id="MobiDB-lite"/>
    </source>
</evidence>
<feature type="region of interest" description="Disordered" evidence="1">
    <location>
        <begin position="1"/>
        <end position="113"/>
    </location>
</feature>
<dbReference type="Proteomes" id="UP000076532">
    <property type="component" value="Unassembled WGS sequence"/>
</dbReference>
<protein>
    <recommendedName>
        <fullName evidence="4">60S ribosomal protein L20</fullName>
    </recommendedName>
</protein>